<feature type="domain" description="SUEL-type lectin" evidence="4">
    <location>
        <begin position="151"/>
        <end position="242"/>
    </location>
</feature>
<dbReference type="EMBL" id="JAFHDT010000021">
    <property type="protein sequence ID" value="KAI7794546.1"/>
    <property type="molecule type" value="Genomic_DNA"/>
</dbReference>
<evidence type="ECO:0000256" key="2">
    <source>
        <dbReference type="ARBA" id="ARBA00022734"/>
    </source>
</evidence>
<dbReference type="InterPro" id="IPR043159">
    <property type="entry name" value="Lectin_gal-bd_sf"/>
</dbReference>
<feature type="domain" description="SUEL-type lectin" evidence="4">
    <location>
        <begin position="238"/>
        <end position="324"/>
    </location>
</feature>
<dbReference type="Gene3D" id="2.60.120.740">
    <property type="match status" value="2"/>
</dbReference>
<dbReference type="GO" id="GO:0030246">
    <property type="term" value="F:carbohydrate binding"/>
    <property type="evidence" value="ECO:0007669"/>
    <property type="project" value="UniProtKB-KW"/>
</dbReference>
<gene>
    <name evidence="5" type="ORF">IRJ41_015346</name>
</gene>
<evidence type="ECO:0000256" key="1">
    <source>
        <dbReference type="ARBA" id="ARBA00022546"/>
    </source>
</evidence>
<evidence type="ECO:0000313" key="6">
    <source>
        <dbReference type="Proteomes" id="UP001059041"/>
    </source>
</evidence>
<accession>A0A9W7TD20</accession>
<dbReference type="AlphaFoldDB" id="A0A9W7TD20"/>
<keyword evidence="1" id="KW-0348">Hemagglutinin</keyword>
<dbReference type="Pfam" id="PF02140">
    <property type="entry name" value="SUEL_Lectin"/>
    <property type="match status" value="2"/>
</dbReference>
<protein>
    <submittedName>
        <fullName evidence="5">L-rhamnose-binding lectin CSL3-like</fullName>
    </submittedName>
</protein>
<evidence type="ECO:0000313" key="5">
    <source>
        <dbReference type="EMBL" id="KAI7794546.1"/>
    </source>
</evidence>
<reference evidence="5" key="1">
    <citation type="submission" date="2021-02" db="EMBL/GenBank/DDBJ databases">
        <title>Comparative genomics reveals that relaxation of natural selection precedes convergent phenotypic evolution of cavefish.</title>
        <authorList>
            <person name="Peng Z."/>
        </authorList>
    </citation>
    <scope>NUCLEOTIDE SEQUENCE</scope>
    <source>
        <tissue evidence="5">Muscle</tissue>
    </source>
</reference>
<dbReference type="FunFam" id="2.60.120.740:FF:000003">
    <property type="entry name" value="Protein eva-1 homolog C"/>
    <property type="match status" value="1"/>
</dbReference>
<keyword evidence="2" id="KW-0430">Lectin</keyword>
<keyword evidence="3" id="KW-0677">Repeat</keyword>
<sequence>MNHVTRENVELPLSLLSLSLNGSVLTKWTELKTRINCFIKHIGCRLDADWITGLDAGLDTGCSPGLTSPPLPAEARLRRRGWCGDAHNPDPQGTVLGDSRQPFNMLKQELSLITLFLLLCQHGVKTVNIITCHEGISYLDCRGITHKRLLTCEWESAHLSCDHQATITVLSAKYGRTDSFTCSTGKPASQLSNVQCIQTTSLSVMASICNGKQDCLVSASNDVFGDPCVGTFKYLTVTYSCVPIYPKFIKVLSANYGRTNSVTCSYGKPASQLSNVQCIQTTSLSIMASQCNGNQNCWAFASHTVFGDPCVGTYKYLNVTYTCVTSKS</sequence>
<dbReference type="PROSITE" id="PS50228">
    <property type="entry name" value="SUEL_LECTIN"/>
    <property type="match status" value="2"/>
</dbReference>
<feature type="non-terminal residue" evidence="5">
    <location>
        <position position="328"/>
    </location>
</feature>
<dbReference type="Proteomes" id="UP001059041">
    <property type="component" value="Linkage Group LG21"/>
</dbReference>
<evidence type="ECO:0000256" key="3">
    <source>
        <dbReference type="ARBA" id="ARBA00022737"/>
    </source>
</evidence>
<name>A0A9W7TD20_TRIRA</name>
<proteinExistence type="predicted"/>
<dbReference type="InterPro" id="IPR000922">
    <property type="entry name" value="Lectin_gal-bd_dom"/>
</dbReference>
<comment type="caution">
    <text evidence="5">The sequence shown here is derived from an EMBL/GenBank/DDBJ whole genome shotgun (WGS) entry which is preliminary data.</text>
</comment>
<dbReference type="PANTHER" id="PTHR46780">
    <property type="entry name" value="PROTEIN EVA-1"/>
    <property type="match status" value="1"/>
</dbReference>
<keyword evidence="6" id="KW-1185">Reference proteome</keyword>
<evidence type="ECO:0000259" key="4">
    <source>
        <dbReference type="PROSITE" id="PS50228"/>
    </source>
</evidence>
<organism evidence="5 6">
    <name type="scientific">Triplophysa rosa</name>
    <name type="common">Cave loach</name>
    <dbReference type="NCBI Taxonomy" id="992332"/>
    <lineage>
        <taxon>Eukaryota</taxon>
        <taxon>Metazoa</taxon>
        <taxon>Chordata</taxon>
        <taxon>Craniata</taxon>
        <taxon>Vertebrata</taxon>
        <taxon>Euteleostomi</taxon>
        <taxon>Actinopterygii</taxon>
        <taxon>Neopterygii</taxon>
        <taxon>Teleostei</taxon>
        <taxon>Ostariophysi</taxon>
        <taxon>Cypriniformes</taxon>
        <taxon>Nemacheilidae</taxon>
        <taxon>Triplophysa</taxon>
    </lineage>
</organism>